<accession>A0A1V8M3X0</accession>
<dbReference type="OrthoDB" id="495783at2"/>
<evidence type="ECO:0000313" key="2">
    <source>
        <dbReference type="EMBL" id="OQK16267.1"/>
    </source>
</evidence>
<comment type="caution">
    <text evidence="2">The sequence shown here is derived from an EMBL/GenBank/DDBJ whole genome shotgun (WGS) entry which is preliminary data.</text>
</comment>
<dbReference type="Pfam" id="PF08349">
    <property type="entry name" value="DUF1722"/>
    <property type="match status" value="1"/>
</dbReference>
<dbReference type="EMBL" id="LPUF01000002">
    <property type="protein sequence ID" value="OQK16267.1"/>
    <property type="molecule type" value="Genomic_DNA"/>
</dbReference>
<proteinExistence type="predicted"/>
<dbReference type="Pfam" id="PF04463">
    <property type="entry name" value="2-thiour_desulf"/>
    <property type="match status" value="1"/>
</dbReference>
<dbReference type="RefSeq" id="WP_080523645.1">
    <property type="nucleotide sequence ID" value="NZ_LPUF01000002.1"/>
</dbReference>
<feature type="domain" description="DUF1722" evidence="1">
    <location>
        <begin position="192"/>
        <end position="308"/>
    </location>
</feature>
<organism evidence="2 3">
    <name type="scientific">Methyloprofundus sedimenti</name>
    <dbReference type="NCBI Taxonomy" id="1420851"/>
    <lineage>
        <taxon>Bacteria</taxon>
        <taxon>Pseudomonadati</taxon>
        <taxon>Pseudomonadota</taxon>
        <taxon>Gammaproteobacteria</taxon>
        <taxon>Methylococcales</taxon>
        <taxon>Methylococcaceae</taxon>
        <taxon>Methyloprofundus</taxon>
    </lineage>
</organism>
<dbReference type="PANTHER" id="PTHR30087:SF0">
    <property type="entry name" value="INNER MEMBRANE PROTEIN"/>
    <property type="match status" value="1"/>
</dbReference>
<dbReference type="InterPro" id="IPR013560">
    <property type="entry name" value="DUF1722"/>
</dbReference>
<dbReference type="STRING" id="1420851.AU255_14335"/>
<gene>
    <name evidence="2" type="ORF">AU255_14335</name>
</gene>
<keyword evidence="3" id="KW-1185">Reference proteome</keyword>
<reference evidence="2 3" key="1">
    <citation type="submission" date="2015-12" db="EMBL/GenBank/DDBJ databases">
        <authorList>
            <person name="Shamseldin A."/>
            <person name="Moawad H."/>
            <person name="Abd El-Rahim W.M."/>
            <person name="Sadowsky M.J."/>
        </authorList>
    </citation>
    <scope>NUCLEOTIDE SEQUENCE [LARGE SCALE GENOMIC DNA]</scope>
    <source>
        <strain evidence="2 3">WF1</strain>
    </source>
</reference>
<dbReference type="Proteomes" id="UP000191980">
    <property type="component" value="Unassembled WGS sequence"/>
</dbReference>
<dbReference type="InterPro" id="IPR017087">
    <property type="entry name" value="UCP037004"/>
</dbReference>
<dbReference type="PIRSF" id="PIRSF037004">
    <property type="entry name" value="UCP037004"/>
    <property type="match status" value="1"/>
</dbReference>
<evidence type="ECO:0000313" key="3">
    <source>
        <dbReference type="Proteomes" id="UP000191980"/>
    </source>
</evidence>
<name>A0A1V8M3X0_9GAMM</name>
<evidence type="ECO:0000259" key="1">
    <source>
        <dbReference type="Pfam" id="PF08349"/>
    </source>
</evidence>
<sequence>MIDDQHKIKVGISSCLLGNEVRYDGGHKSNDYIRKTLCQYFEFKPFCPELESGMGVPRPPIQLRHTEQGIRCVGIKDHKLDVTEQLQSCNHMQDHWLKDLYGYILKKDSPSCGMERVKVYRNEYPDRSGTGIFAQYLKDHYPLLPIEEEGRLGDAKLRENFIQRVYVYYRWKQFSLETVTPNRLQVFHSQHKLIAMSHEQNMAKSLGQLVASANKQNIGDVTQNYILWLMRCLKITATRGNHVNTLQHIQGYLKKTLETDDKAELIETIERYRLGQLPLIVPITLLRHHFRKQPDPFIDQSYYMNPYPQELAVLNDI</sequence>
<dbReference type="PANTHER" id="PTHR30087">
    <property type="entry name" value="INNER MEMBRANE PROTEIN"/>
    <property type="match status" value="1"/>
</dbReference>
<protein>
    <recommendedName>
        <fullName evidence="1">DUF1722 domain-containing protein</fullName>
    </recommendedName>
</protein>
<dbReference type="InterPro" id="IPR007553">
    <property type="entry name" value="2-thiour_desulf"/>
</dbReference>
<dbReference type="AlphaFoldDB" id="A0A1V8M3X0"/>